<comment type="caution">
    <text evidence="2">The sequence shown here is derived from an EMBL/GenBank/DDBJ whole genome shotgun (WGS) entry which is preliminary data.</text>
</comment>
<keyword evidence="3" id="KW-1185">Reference proteome</keyword>
<feature type="compositionally biased region" description="Pro residues" evidence="1">
    <location>
        <begin position="31"/>
        <end position="42"/>
    </location>
</feature>
<dbReference type="InterPro" id="IPR010133">
    <property type="entry name" value="Bacteriocin_signal_seq"/>
</dbReference>
<reference evidence="3" key="2">
    <citation type="submission" date="2019-02" db="EMBL/GenBank/DDBJ databases">
        <title>Granulicella sibirica sp. nov., a psychrotolerant acidobacterium isolated from an organic soil layer in forested tundra, West Siberia.</title>
        <authorList>
            <person name="Oshkin I.Y."/>
            <person name="Kulichevskaya I.S."/>
            <person name="Rijpstra W.I.C."/>
            <person name="Sinninghe Damste J.S."/>
            <person name="Rakitin A.L."/>
            <person name="Ravin N.V."/>
            <person name="Dedysh S.N."/>
        </authorList>
    </citation>
    <scope>NUCLEOTIDE SEQUENCE [LARGE SCALE GENOMIC DNA]</scope>
    <source>
        <strain evidence="3">AF10</strain>
    </source>
</reference>
<evidence type="ECO:0000313" key="2">
    <source>
        <dbReference type="EMBL" id="RXH54308.1"/>
    </source>
</evidence>
<dbReference type="RefSeq" id="WP_128915211.1">
    <property type="nucleotide sequence ID" value="NZ_RDSM01000004.1"/>
</dbReference>
<protein>
    <submittedName>
        <fullName evidence="2">Uncharacterized protein</fullName>
    </submittedName>
</protein>
<gene>
    <name evidence="2" type="ORF">GRAN_4604</name>
</gene>
<sequence>MSQISEDPKKPIPEELNEKELETVSGGINPQPLPPHHPPSDD</sequence>
<dbReference type="AlphaFoldDB" id="A0A4Q0SXG9"/>
<accession>A0A4Q0SXG9</accession>
<dbReference type="EMBL" id="RDSM01000004">
    <property type="protein sequence ID" value="RXH54308.1"/>
    <property type="molecule type" value="Genomic_DNA"/>
</dbReference>
<evidence type="ECO:0000313" key="3">
    <source>
        <dbReference type="Proteomes" id="UP000289437"/>
    </source>
</evidence>
<reference evidence="2 3" key="1">
    <citation type="submission" date="2018-11" db="EMBL/GenBank/DDBJ databases">
        <authorList>
            <person name="Mardanov A.V."/>
            <person name="Ravin N.V."/>
            <person name="Dedysh S.N."/>
        </authorList>
    </citation>
    <scope>NUCLEOTIDE SEQUENCE [LARGE SCALE GENOMIC DNA]</scope>
    <source>
        <strain evidence="2 3">AF10</strain>
    </source>
</reference>
<feature type="region of interest" description="Disordered" evidence="1">
    <location>
        <begin position="1"/>
        <end position="42"/>
    </location>
</feature>
<dbReference type="Proteomes" id="UP000289437">
    <property type="component" value="Unassembled WGS sequence"/>
</dbReference>
<proteinExistence type="predicted"/>
<name>A0A4Q0SXG9_9BACT</name>
<dbReference type="NCBIfam" id="TIGR01847">
    <property type="entry name" value="bacteriocin_sig"/>
    <property type="match status" value="1"/>
</dbReference>
<organism evidence="2 3">
    <name type="scientific">Granulicella sibirica</name>
    <dbReference type="NCBI Taxonomy" id="2479048"/>
    <lineage>
        <taxon>Bacteria</taxon>
        <taxon>Pseudomonadati</taxon>
        <taxon>Acidobacteriota</taxon>
        <taxon>Terriglobia</taxon>
        <taxon>Terriglobales</taxon>
        <taxon>Acidobacteriaceae</taxon>
        <taxon>Granulicella</taxon>
    </lineage>
</organism>
<feature type="compositionally biased region" description="Basic and acidic residues" evidence="1">
    <location>
        <begin position="1"/>
        <end position="22"/>
    </location>
</feature>
<evidence type="ECO:0000256" key="1">
    <source>
        <dbReference type="SAM" id="MobiDB-lite"/>
    </source>
</evidence>